<reference evidence="2 3" key="1">
    <citation type="submission" date="2024-04" db="EMBL/GenBank/DDBJ databases">
        <title>Tritrichomonas musculus Genome.</title>
        <authorList>
            <person name="Alves-Ferreira E."/>
            <person name="Grigg M."/>
            <person name="Lorenzi H."/>
            <person name="Galac M."/>
        </authorList>
    </citation>
    <scope>NUCLEOTIDE SEQUENCE [LARGE SCALE GENOMIC DNA]</scope>
    <source>
        <strain evidence="2 3">EAF2021</strain>
    </source>
</reference>
<evidence type="ECO:0000313" key="2">
    <source>
        <dbReference type="EMBL" id="KAK8867026.1"/>
    </source>
</evidence>
<organism evidence="2 3">
    <name type="scientific">Tritrichomonas musculus</name>
    <dbReference type="NCBI Taxonomy" id="1915356"/>
    <lineage>
        <taxon>Eukaryota</taxon>
        <taxon>Metamonada</taxon>
        <taxon>Parabasalia</taxon>
        <taxon>Tritrichomonadida</taxon>
        <taxon>Tritrichomonadidae</taxon>
        <taxon>Tritrichomonas</taxon>
    </lineage>
</organism>
<protein>
    <submittedName>
        <fullName evidence="2">Uncharacterized protein</fullName>
    </submittedName>
</protein>
<sequence>MSEEITLRISFPKTGNDDLTHNFVMNKEAVSILEYAISKYSDIPASSQIYMANENHKYTYVAPEEIIGDLDLKSQHQILILPETYKMDFIYMEKNKEKAKYTINVSNESYVAEKLTYLCLKNNLFDPTYYVAYAGNKELVQDESISEQAPYAKTITFQLLPLETLYEVVIRDFLDSTLKCSLKDKQMIVMYILYVSFGPYKASQRPQYDQKIKDSVPKDNKGNSTFTKSLLKSVIDMYKQAKSKSNPMKECVDFIMGLQNFSSIVVNGFRGIVTQKRQVKPTKVTFSLNYSTLRVFKQESATLLEEYKLCDIQNAKMSNPTSLQFEYDVPQTISSITSKSKLLNRTSVNCRIEDKSDIFQVLMERIQTLTQGKDHGSSGSRARSMTGYKSVQIPAFVLGYNLFSDVPRHELNYAVVKATRSMMQKLQPQAEEFSNACEGTQKEPPTLHSLNRNVCNFVSTYNTKAATNLMKDYDDSRTSFGAFKQAAATQSLPQKDKKAAKEAAEDYETKISDFKAVNATYVKEVNDNLEELDKLVQEPTSFSVRPEFSEYLRSALFELLLYSWVNETNPCRESIDKLKKKITDLIKRATNIQTYASEPKRVLHAASGIAKLSNELEPLIEKVPAADKQIVHDLYEEMSKEVKSGEKTIKNYFKSNKPVTLIENMNTEITPREPEDPRELYRGSKDLINKLSSKRVDDLQEAVDDLGTLRSNLVSLLEMAPSKTHEPLVLAFNDFKADVERNFTSYGSNDMLPSATRCQRNINSVFTALNPADELKAQLKSFPPSDPRVKALIPIIDHLSEHGPLYPGSPTHIDIQHFIAQMPMGKTASLVELAVDIESAVPEELRKLSETCDPTKGMYQEVDEKIDVKDALERTAKSAQNAGLSAVEVRKNLRKQEREAAAKYRQLNLSLWRTVDTFNRLAVDEGSGSTGYETLTRCRDAFKTLLEESAYDMKRQKEFLPFIDEFTSKVNGIVENPHRSESLSGLASFLMLHQTRPGFYTASKALTNYNHFVLVSDSNHAAQMLLKNATNMVVFRRASLMIITLKRRFQTLLDKVDLAMKTTLKNDTKHSDVDLRADYQTFLINYTDQLFIIFSQLIVAMTTDVDALQQLSTGCDAIERLFPSIMNVETPAPYLGRAVCGIVFSSMDGLIEICNKMGAKTQHICEQAFLAVREFLFIIRRKIADSELSRSITKDGIGIADMLAVLDRDNKMMSQQTDFQRSIRKRKW</sequence>
<dbReference type="Proteomes" id="UP001470230">
    <property type="component" value="Unassembled WGS sequence"/>
</dbReference>
<evidence type="ECO:0000256" key="1">
    <source>
        <dbReference type="SAM" id="Coils"/>
    </source>
</evidence>
<keyword evidence="1" id="KW-0175">Coiled coil</keyword>
<feature type="coiled-coil region" evidence="1">
    <location>
        <begin position="862"/>
        <end position="910"/>
    </location>
</feature>
<evidence type="ECO:0000313" key="3">
    <source>
        <dbReference type="Proteomes" id="UP001470230"/>
    </source>
</evidence>
<dbReference type="SUPFAM" id="SSF47031">
    <property type="entry name" value="Second domain of FERM"/>
    <property type="match status" value="1"/>
</dbReference>
<accession>A0ABR2IRY2</accession>
<name>A0ABR2IRY2_9EUKA</name>
<dbReference type="InterPro" id="IPR035963">
    <property type="entry name" value="FERM_2"/>
</dbReference>
<gene>
    <name evidence="2" type="ORF">M9Y10_009995</name>
</gene>
<dbReference type="EMBL" id="JAPFFF010000015">
    <property type="protein sequence ID" value="KAK8867026.1"/>
    <property type="molecule type" value="Genomic_DNA"/>
</dbReference>
<keyword evidence="3" id="KW-1185">Reference proteome</keyword>
<proteinExistence type="predicted"/>
<comment type="caution">
    <text evidence="2">The sequence shown here is derived from an EMBL/GenBank/DDBJ whole genome shotgun (WGS) entry which is preliminary data.</text>
</comment>